<dbReference type="Proteomes" id="UP000648663">
    <property type="component" value="Unassembled WGS sequence"/>
</dbReference>
<evidence type="ECO:0000313" key="2">
    <source>
        <dbReference type="Proteomes" id="UP000648663"/>
    </source>
</evidence>
<proteinExistence type="predicted"/>
<reference evidence="2" key="1">
    <citation type="journal article" date="2019" name="Int. J. Syst. Evol. Microbiol.">
        <title>The Global Catalogue of Microorganisms (GCM) 10K type strain sequencing project: providing services to taxonomists for standard genome sequencing and annotation.</title>
        <authorList>
            <consortium name="The Broad Institute Genomics Platform"/>
            <consortium name="The Broad Institute Genome Sequencing Center for Infectious Disease"/>
            <person name="Wu L."/>
            <person name="Ma J."/>
        </authorList>
    </citation>
    <scope>NUCLEOTIDE SEQUENCE [LARGE SCALE GENOMIC DNA]</scope>
    <source>
        <strain evidence="2">CGMCC 4.5581</strain>
    </source>
</reference>
<dbReference type="EMBL" id="BMMI01000003">
    <property type="protein sequence ID" value="GGL63333.1"/>
    <property type="molecule type" value="Genomic_DNA"/>
</dbReference>
<protein>
    <recommendedName>
        <fullName evidence="3">Apea-like HEPN domain-containing protein</fullName>
    </recommendedName>
</protein>
<accession>A0ABQ2FX87</accession>
<keyword evidence="2" id="KW-1185">Reference proteome</keyword>
<gene>
    <name evidence="1" type="ORF">GCM10011589_19450</name>
</gene>
<name>A0ABQ2FX87_9ACTN</name>
<comment type="caution">
    <text evidence="1">The sequence shown here is derived from an EMBL/GenBank/DDBJ whole genome shotgun (WGS) entry which is preliminary data.</text>
</comment>
<organism evidence="1 2">
    <name type="scientific">Modestobacter marinus</name>
    <dbReference type="NCBI Taxonomy" id="477641"/>
    <lineage>
        <taxon>Bacteria</taxon>
        <taxon>Bacillati</taxon>
        <taxon>Actinomycetota</taxon>
        <taxon>Actinomycetes</taxon>
        <taxon>Geodermatophilales</taxon>
        <taxon>Geodermatophilaceae</taxon>
        <taxon>Modestobacter</taxon>
    </lineage>
</organism>
<sequence length="355" mass="39697">MSREMIAANAALFGHLLDYCRDRGDEWPNGDARRFVASDDADKRYLKELRILEVVRFGLRRAIARIAVEEAHYFVTVGFEFDSSVDGLVSVEANGGAVVAILSELRPLPVAPASMVRNIVEVGKMGDVGYIGHDIGSVHSLFPEVRLYECSNMPAESTWRVFLLLGVDECSLGESWVDAGLREGLVNLASIQNADLPYGALCRSIFDWDPTAMYMALYRCIEATYAYEACRRLAVALQVDESWQSIAAVLQKEIGWYPREAQSLVLVLQYADDGDLREICDQLNVGPADDVKVAAARAIYELRNRLVHFRVGQEAVRREAMDWNRLCESMSRVVADVFSTAFRRMDVELGQPLVS</sequence>
<evidence type="ECO:0000313" key="1">
    <source>
        <dbReference type="EMBL" id="GGL63333.1"/>
    </source>
</evidence>
<evidence type="ECO:0008006" key="3">
    <source>
        <dbReference type="Google" id="ProtNLM"/>
    </source>
</evidence>